<accession>A0A9P0QRL0</accession>
<dbReference type="PANTHER" id="PTHR10434">
    <property type="entry name" value="1-ACYL-SN-GLYCEROL-3-PHOSPHATE ACYLTRANSFERASE"/>
    <property type="match status" value="1"/>
</dbReference>
<feature type="transmembrane region" description="Helical" evidence="5">
    <location>
        <begin position="104"/>
        <end position="123"/>
    </location>
</feature>
<keyword evidence="4" id="KW-0444">Lipid biosynthesis</keyword>
<dbReference type="SMART" id="SM00563">
    <property type="entry name" value="PlsC"/>
    <property type="match status" value="1"/>
</dbReference>
<keyword evidence="5" id="KW-0472">Membrane</keyword>
<evidence type="ECO:0000256" key="3">
    <source>
        <dbReference type="ARBA" id="ARBA00023315"/>
    </source>
</evidence>
<keyword evidence="4" id="KW-0443">Lipid metabolism</keyword>
<comment type="similarity">
    <text evidence="1 4">Belongs to the 1-acyl-sn-glycerol-3-phosphate acyltransferase family.</text>
</comment>
<dbReference type="InterPro" id="IPR002123">
    <property type="entry name" value="Plipid/glycerol_acylTrfase"/>
</dbReference>
<dbReference type="SUPFAM" id="SSF69593">
    <property type="entry name" value="Glycerol-3-phosphate (1)-acyltransferase"/>
    <property type="match status" value="1"/>
</dbReference>
<evidence type="ECO:0000313" key="7">
    <source>
        <dbReference type="EMBL" id="CAH2353366.1"/>
    </source>
</evidence>
<sequence length="298" mass="32821">MFKSLKFFVRSVIYGSLITGCALYGVVASIILRIIGKKEYAQYTVAKAFYSTFSTATGIKIKLVNEEILTQLPAVIISNHQSALDILILAKVFQPGYTVTAKKVLQYFPFLGWFMLASGTFFLDRAKGEKARKVLERALAGLKKEKRGLFMFPEGTRSGFTTLELLPFKKGAFHLAKQAGIPVIPVVVSNTSTIFNAKKKVFESGLITIEVLDPMPTTGLETNEDVTRFSEEVHKKMSDVVKRLGYSVPSNQANSELQSQDAEINAEDATDINTDSEAEVEVVTEVVSEVTPLKSKAT</sequence>
<dbReference type="GO" id="GO:0006654">
    <property type="term" value="P:phosphatidic acid biosynthetic process"/>
    <property type="evidence" value="ECO:0007669"/>
    <property type="project" value="TreeGrafter"/>
</dbReference>
<dbReference type="NCBIfam" id="TIGR00530">
    <property type="entry name" value="AGP_acyltrn"/>
    <property type="match status" value="1"/>
</dbReference>
<keyword evidence="3 4" id="KW-0012">Acyltransferase</keyword>
<gene>
    <name evidence="7" type="ORF">CLIB1423_10S03378</name>
</gene>
<feature type="transmembrane region" description="Helical" evidence="5">
    <location>
        <begin position="12"/>
        <end position="35"/>
    </location>
</feature>
<dbReference type="InterPro" id="IPR004552">
    <property type="entry name" value="AGP_acyltrans"/>
</dbReference>
<dbReference type="GO" id="GO:0005783">
    <property type="term" value="C:endoplasmic reticulum"/>
    <property type="evidence" value="ECO:0007669"/>
    <property type="project" value="TreeGrafter"/>
</dbReference>
<organism evidence="7 8">
    <name type="scientific">[Candida] railenensis</name>
    <dbReference type="NCBI Taxonomy" id="45579"/>
    <lineage>
        <taxon>Eukaryota</taxon>
        <taxon>Fungi</taxon>
        <taxon>Dikarya</taxon>
        <taxon>Ascomycota</taxon>
        <taxon>Saccharomycotina</taxon>
        <taxon>Pichiomycetes</taxon>
        <taxon>Debaryomycetaceae</taxon>
        <taxon>Kurtzmaniella</taxon>
    </lineage>
</organism>
<reference evidence="7" key="1">
    <citation type="submission" date="2022-03" db="EMBL/GenBank/DDBJ databases">
        <authorList>
            <person name="Legras J.-L."/>
            <person name="Devillers H."/>
            <person name="Grondin C."/>
        </authorList>
    </citation>
    <scope>NUCLEOTIDE SEQUENCE</scope>
    <source>
        <strain evidence="7">CLIB 1423</strain>
    </source>
</reference>
<dbReference type="EC" id="2.3.1.51" evidence="4"/>
<evidence type="ECO:0000256" key="4">
    <source>
        <dbReference type="RuleBase" id="RU361267"/>
    </source>
</evidence>
<evidence type="ECO:0000259" key="6">
    <source>
        <dbReference type="SMART" id="SM00563"/>
    </source>
</evidence>
<evidence type="ECO:0000256" key="5">
    <source>
        <dbReference type="SAM" id="Phobius"/>
    </source>
</evidence>
<comment type="catalytic activity">
    <reaction evidence="4">
        <text>a 1-acyl-sn-glycero-3-phosphate + an acyl-CoA = a 1,2-diacyl-sn-glycero-3-phosphate + CoA</text>
        <dbReference type="Rhea" id="RHEA:19709"/>
        <dbReference type="ChEBI" id="CHEBI:57287"/>
        <dbReference type="ChEBI" id="CHEBI:57970"/>
        <dbReference type="ChEBI" id="CHEBI:58342"/>
        <dbReference type="ChEBI" id="CHEBI:58608"/>
        <dbReference type="EC" id="2.3.1.51"/>
    </reaction>
</comment>
<proteinExistence type="inferred from homology"/>
<name>A0A9P0QRL0_9ASCO</name>
<evidence type="ECO:0000313" key="8">
    <source>
        <dbReference type="Proteomes" id="UP000837801"/>
    </source>
</evidence>
<dbReference type="OrthoDB" id="202234at2759"/>
<keyword evidence="4" id="KW-1208">Phospholipid metabolism</keyword>
<dbReference type="PANTHER" id="PTHR10434:SF11">
    <property type="entry name" value="1-ACYL-SN-GLYCEROL-3-PHOSPHATE ACYLTRANSFERASE"/>
    <property type="match status" value="1"/>
</dbReference>
<keyword evidence="4" id="KW-0594">Phospholipid biosynthesis</keyword>
<keyword evidence="8" id="KW-1185">Reference proteome</keyword>
<dbReference type="GO" id="GO:0003841">
    <property type="term" value="F:1-acylglycerol-3-phosphate O-acyltransferase activity"/>
    <property type="evidence" value="ECO:0007669"/>
    <property type="project" value="UniProtKB-UniRule"/>
</dbReference>
<keyword evidence="2 4" id="KW-0808">Transferase</keyword>
<keyword evidence="5" id="KW-0812">Transmembrane</keyword>
<dbReference type="CDD" id="cd07989">
    <property type="entry name" value="LPLAT_AGPAT-like"/>
    <property type="match status" value="1"/>
</dbReference>
<evidence type="ECO:0000256" key="2">
    <source>
        <dbReference type="ARBA" id="ARBA00022679"/>
    </source>
</evidence>
<dbReference type="AlphaFoldDB" id="A0A9P0QRL0"/>
<dbReference type="EMBL" id="CAKXYY010000010">
    <property type="protein sequence ID" value="CAH2353366.1"/>
    <property type="molecule type" value="Genomic_DNA"/>
</dbReference>
<dbReference type="Pfam" id="PF01553">
    <property type="entry name" value="Acyltransferase"/>
    <property type="match status" value="1"/>
</dbReference>
<comment type="caution">
    <text evidence="7">The sequence shown here is derived from an EMBL/GenBank/DDBJ whole genome shotgun (WGS) entry which is preliminary data.</text>
</comment>
<feature type="domain" description="Phospholipid/glycerol acyltransferase" evidence="6">
    <location>
        <begin position="74"/>
        <end position="191"/>
    </location>
</feature>
<keyword evidence="5" id="KW-1133">Transmembrane helix</keyword>
<dbReference type="GO" id="GO:0016020">
    <property type="term" value="C:membrane"/>
    <property type="evidence" value="ECO:0007669"/>
    <property type="project" value="InterPro"/>
</dbReference>
<protein>
    <recommendedName>
        <fullName evidence="4">1-acyl-sn-glycerol-3-phosphate acyltransferase</fullName>
        <ecNumber evidence="4">2.3.1.51</ecNumber>
    </recommendedName>
</protein>
<dbReference type="Proteomes" id="UP000837801">
    <property type="component" value="Unassembled WGS sequence"/>
</dbReference>
<comment type="domain">
    <text evidence="4">The HXXXXD motif is essential for acyltransferase activity and may constitute the binding site for the phosphate moiety of the glycerol-3-phosphate.</text>
</comment>
<evidence type="ECO:0000256" key="1">
    <source>
        <dbReference type="ARBA" id="ARBA00008655"/>
    </source>
</evidence>
<dbReference type="PROSITE" id="PS51257">
    <property type="entry name" value="PROKAR_LIPOPROTEIN"/>
    <property type="match status" value="1"/>
</dbReference>